<feature type="coiled-coil region" evidence="1">
    <location>
        <begin position="34"/>
        <end position="61"/>
    </location>
</feature>
<feature type="region of interest" description="Disordered" evidence="2">
    <location>
        <begin position="113"/>
        <end position="161"/>
    </location>
</feature>
<feature type="compositionally biased region" description="Acidic residues" evidence="2">
    <location>
        <begin position="136"/>
        <end position="150"/>
    </location>
</feature>
<evidence type="ECO:0000256" key="1">
    <source>
        <dbReference type="SAM" id="Coils"/>
    </source>
</evidence>
<reference evidence="3" key="1">
    <citation type="submission" date="2020-12" db="EMBL/GenBank/DDBJ databases">
        <title>Metabolic potential, ecology and presence of endohyphal bacteria is reflected in genomic diversity of Mucoromycotina.</title>
        <authorList>
            <person name="Muszewska A."/>
            <person name="Okrasinska A."/>
            <person name="Steczkiewicz K."/>
            <person name="Drgas O."/>
            <person name="Orlowska M."/>
            <person name="Perlinska-Lenart U."/>
            <person name="Aleksandrzak-Piekarczyk T."/>
            <person name="Szatraj K."/>
            <person name="Zielenkiewicz U."/>
            <person name="Pilsyk S."/>
            <person name="Malc E."/>
            <person name="Mieczkowski P."/>
            <person name="Kruszewska J.S."/>
            <person name="Biernat P."/>
            <person name="Pawlowska J."/>
        </authorList>
    </citation>
    <scope>NUCLEOTIDE SEQUENCE</scope>
    <source>
        <strain evidence="3">WA0000017839</strain>
    </source>
</reference>
<accession>A0A8H7QD91</accession>
<dbReference type="AlphaFoldDB" id="A0A8H7QD91"/>
<proteinExistence type="predicted"/>
<dbReference type="InterPro" id="IPR004242">
    <property type="entry name" value="Transposase_21"/>
</dbReference>
<keyword evidence="1" id="KW-0175">Coiled coil</keyword>
<dbReference type="OrthoDB" id="2288984at2759"/>
<sequence length="988" mass="112035">MSSITQLRNEACYCTKCNGNAQGYSLVTKRTSQRHNKRARIDELERIVMERQREMVEIDIERKEYLFEEQQIVTSYCILYVAITTHQSGSMERQNDFSHSPVVESELMLDGDDSAANEVNGNDSNNEEESNAKDSDGDDVEEIEVEDLSSEGEYPFSSPEMPENPVHRSIAIFVVLFASRYVVNKGAVVLIEFINELLKIYEQDFQLPSSLPGLQKMTGFSALTKGIKKSVVCQDCHKVYEEAGSVPEFCNSSKVGSRSSCGCKLMKASSSGTLVPRRQFHYQSVKQALSVLFLRPDFEANIRHWNKELKVMDTMCDVYDGAMWKDLKDKDGVSFVADPRSLMLTLNIDWFQPFDGVTYSCGAIYLAINNLPRAERFKPENIILVGLMPGPKEPKSDEINSYLEPLVNDLNQLYVGVSIPTFECPSSVVVRAALMMVACDIPAARKTSGFTAHNSTRACYKCSRSFSRLEGTSHVDFRGFEFVKWRLANGEENRVHAEEWKSASTPSERHQLEVENGVRWSQLHRLGYFDLVRGTIIDPMHNLFLGTAKRMVETWTASGLITDRDLCQMQKVAETMVLPVGYTMLKTKIGKGFPRMKADEWKSWVLIYSPVLLRPVLSGTKFKNWISFVDACRLLTKPTITFDELDEAHSHLEKFGRECEQQYPSTILTCNMHLHLHLRDTVRDFGPVYGYWLFGFERYNGLLKNVDTNRRDGFESTYIKSFTENMYKGDLVQRLTCQSQVPFKVLLKKLTSLSNTFIVAPAPAPAPQRRFRLDAFLQASLDVSLTIKGNEALPPSALPLPTATATTQMGDIDYPHLLEYYKRAYDNEHLVDYLHASSSPFFVNDRITKIKAIDLLGQTYKGKGGSGSRGSYIQALFLDFEGRKTNAYTGEIQYLFAHNFVPPPSPSNSRPHFHHKQHVFAFVHWLVPDPDNLRPVEQVDVCLPGFAPNTFDSILPVHRILLEVATAELKIENNARMLVIPLPKKIYA</sequence>
<evidence type="ECO:0008006" key="5">
    <source>
        <dbReference type="Google" id="ProtNLM"/>
    </source>
</evidence>
<gene>
    <name evidence="3" type="ORF">INT47_007247</name>
</gene>
<dbReference type="PANTHER" id="PTHR46579">
    <property type="entry name" value="F5/8 TYPE C DOMAIN-CONTAINING PROTEIN-RELATED"/>
    <property type="match status" value="1"/>
</dbReference>
<name>A0A8H7QD91_9FUNG</name>
<dbReference type="EMBL" id="JAEPRD010000573">
    <property type="protein sequence ID" value="KAG2190754.1"/>
    <property type="molecule type" value="Genomic_DNA"/>
</dbReference>
<protein>
    <recommendedName>
        <fullName evidence="5">Transposase domain-containing protein</fullName>
    </recommendedName>
</protein>
<comment type="caution">
    <text evidence="3">The sequence shown here is derived from an EMBL/GenBank/DDBJ whole genome shotgun (WGS) entry which is preliminary data.</text>
</comment>
<keyword evidence="4" id="KW-1185">Reference proteome</keyword>
<dbReference type="Proteomes" id="UP000603453">
    <property type="component" value="Unassembled WGS sequence"/>
</dbReference>
<dbReference type="PANTHER" id="PTHR46579:SF2">
    <property type="entry name" value="C2H2-TYPE DOMAIN-CONTAINING PROTEIN"/>
    <property type="match status" value="1"/>
</dbReference>
<dbReference type="Pfam" id="PF02992">
    <property type="entry name" value="Transposase_21"/>
    <property type="match status" value="1"/>
</dbReference>
<evidence type="ECO:0000313" key="4">
    <source>
        <dbReference type="Proteomes" id="UP000603453"/>
    </source>
</evidence>
<evidence type="ECO:0000313" key="3">
    <source>
        <dbReference type="EMBL" id="KAG2190754.1"/>
    </source>
</evidence>
<evidence type="ECO:0000256" key="2">
    <source>
        <dbReference type="SAM" id="MobiDB-lite"/>
    </source>
</evidence>
<organism evidence="3 4">
    <name type="scientific">Mucor saturninus</name>
    <dbReference type="NCBI Taxonomy" id="64648"/>
    <lineage>
        <taxon>Eukaryota</taxon>
        <taxon>Fungi</taxon>
        <taxon>Fungi incertae sedis</taxon>
        <taxon>Mucoromycota</taxon>
        <taxon>Mucoromycotina</taxon>
        <taxon>Mucoromycetes</taxon>
        <taxon>Mucorales</taxon>
        <taxon>Mucorineae</taxon>
        <taxon>Mucoraceae</taxon>
        <taxon>Mucor</taxon>
    </lineage>
</organism>